<protein>
    <submittedName>
        <fullName evidence="1">Uncharacterized protein</fullName>
    </submittedName>
</protein>
<organism evidence="1 2">
    <name type="scientific">Mesorhizobium tianshanense</name>
    <dbReference type="NCBI Taxonomy" id="39844"/>
    <lineage>
        <taxon>Bacteria</taxon>
        <taxon>Pseudomonadati</taxon>
        <taxon>Pseudomonadota</taxon>
        <taxon>Alphaproteobacteria</taxon>
        <taxon>Hyphomicrobiales</taxon>
        <taxon>Phyllobacteriaceae</taxon>
        <taxon>Mesorhizobium</taxon>
    </lineage>
</organism>
<evidence type="ECO:0000313" key="2">
    <source>
        <dbReference type="Proteomes" id="UP000317122"/>
    </source>
</evidence>
<dbReference type="RefSeq" id="WP_145720873.1">
    <property type="nucleotide sequence ID" value="NZ_BSPF01000108.1"/>
</dbReference>
<dbReference type="Proteomes" id="UP000317122">
    <property type="component" value="Unassembled WGS sequence"/>
</dbReference>
<dbReference type="AlphaFoldDB" id="A0A562NCD4"/>
<accession>A0A562NCD4</accession>
<proteinExistence type="predicted"/>
<reference evidence="1 2" key="1">
    <citation type="journal article" date="2015" name="Stand. Genomic Sci.">
        <title>Genomic Encyclopedia of Bacterial and Archaeal Type Strains, Phase III: the genomes of soil and plant-associated and newly described type strains.</title>
        <authorList>
            <person name="Whitman W.B."/>
            <person name="Woyke T."/>
            <person name="Klenk H.P."/>
            <person name="Zhou Y."/>
            <person name="Lilburn T.G."/>
            <person name="Beck B.J."/>
            <person name="De Vos P."/>
            <person name="Vandamme P."/>
            <person name="Eisen J.A."/>
            <person name="Garrity G."/>
            <person name="Hugenholtz P."/>
            <person name="Kyrpides N.C."/>
        </authorList>
    </citation>
    <scope>NUCLEOTIDE SEQUENCE [LARGE SCALE GENOMIC DNA]</scope>
    <source>
        <strain evidence="1 2">CGMCC 1.2546</strain>
    </source>
</reference>
<evidence type="ECO:0000313" key="1">
    <source>
        <dbReference type="EMBL" id="TWI29784.1"/>
    </source>
</evidence>
<name>A0A562NCD4_9HYPH</name>
<dbReference type="EMBL" id="VLKT01000034">
    <property type="protein sequence ID" value="TWI29784.1"/>
    <property type="molecule type" value="Genomic_DNA"/>
</dbReference>
<gene>
    <name evidence="1" type="ORF">IQ26_04898</name>
</gene>
<sequence>MPDRFERRIRELEDAISKLPQEALDNFIKFNQRHRYFVPLDGYHSIRHPLRDITCSATEVFLLSGNDKTGNSGTAELHLNDFLCHHAFDIGQRGVLISRPQFTALPTGDAPVVLTAKFVLSEIALQPNEAVGGGVSSPVLDVVVTVTSWNPDGSPAKDVSFSWVSTIEGARAFQIGG</sequence>
<comment type="caution">
    <text evidence="1">The sequence shown here is derived from an EMBL/GenBank/DDBJ whole genome shotgun (WGS) entry which is preliminary data.</text>
</comment>
<keyword evidence="2" id="KW-1185">Reference proteome</keyword>